<dbReference type="InterPro" id="IPR036186">
    <property type="entry name" value="Serpin_sf"/>
</dbReference>
<dbReference type="PROSITE" id="PS00284">
    <property type="entry name" value="SERPIN"/>
    <property type="match status" value="1"/>
</dbReference>
<evidence type="ECO:0008006" key="3">
    <source>
        <dbReference type="Google" id="ProtNLM"/>
    </source>
</evidence>
<organism evidence="1 2">
    <name type="scientific">Melipona quadrifasciata</name>
    <dbReference type="NCBI Taxonomy" id="166423"/>
    <lineage>
        <taxon>Eukaryota</taxon>
        <taxon>Metazoa</taxon>
        <taxon>Ecdysozoa</taxon>
        <taxon>Arthropoda</taxon>
        <taxon>Hexapoda</taxon>
        <taxon>Insecta</taxon>
        <taxon>Pterygota</taxon>
        <taxon>Neoptera</taxon>
        <taxon>Endopterygota</taxon>
        <taxon>Hymenoptera</taxon>
        <taxon>Apocrita</taxon>
        <taxon>Aculeata</taxon>
        <taxon>Apoidea</taxon>
        <taxon>Anthophila</taxon>
        <taxon>Apidae</taxon>
        <taxon>Melipona</taxon>
    </lineage>
</organism>
<dbReference type="SUPFAM" id="SSF56574">
    <property type="entry name" value="Serpins"/>
    <property type="match status" value="1"/>
</dbReference>
<evidence type="ECO:0000313" key="2">
    <source>
        <dbReference type="Proteomes" id="UP000053105"/>
    </source>
</evidence>
<dbReference type="InterPro" id="IPR042185">
    <property type="entry name" value="Serpin_sf_2"/>
</dbReference>
<dbReference type="AlphaFoldDB" id="A0A0M8ZXA0"/>
<protein>
    <recommendedName>
        <fullName evidence="3">Serpin domain-containing protein</fullName>
    </recommendedName>
</protein>
<accession>A0A0M8ZXA0</accession>
<dbReference type="Gene3D" id="2.30.39.10">
    <property type="entry name" value="Alpha-1-antitrypsin, domain 1"/>
    <property type="match status" value="1"/>
</dbReference>
<reference evidence="1 2" key="1">
    <citation type="submission" date="2015-07" db="EMBL/GenBank/DDBJ databases">
        <title>The genome of Melipona quadrifasciata.</title>
        <authorList>
            <person name="Pan H."/>
            <person name="Kapheim K."/>
        </authorList>
    </citation>
    <scope>NUCLEOTIDE SEQUENCE [LARGE SCALE GENOMIC DNA]</scope>
    <source>
        <strain evidence="1">0111107301</strain>
        <tissue evidence="1">Whole body</tissue>
    </source>
</reference>
<sequence>MVLQGKYLNYSLAIYTVSGSGIHPTIVPMAFIVDHPFILNIVIRDLNVLIFSGHIVEP</sequence>
<name>A0A0M8ZXA0_9HYME</name>
<gene>
    <name evidence="1" type="ORF">WN51_00737</name>
</gene>
<keyword evidence="2" id="KW-1185">Reference proteome</keyword>
<dbReference type="EMBL" id="KQ435812">
    <property type="protein sequence ID" value="KOX72797.1"/>
    <property type="molecule type" value="Genomic_DNA"/>
</dbReference>
<dbReference type="Proteomes" id="UP000053105">
    <property type="component" value="Unassembled WGS sequence"/>
</dbReference>
<evidence type="ECO:0000313" key="1">
    <source>
        <dbReference type="EMBL" id="KOX72797.1"/>
    </source>
</evidence>
<proteinExistence type="predicted"/>
<dbReference type="InterPro" id="IPR023795">
    <property type="entry name" value="Serpin_CS"/>
</dbReference>